<accession>A0A177DKK4</accession>
<evidence type="ECO:0000313" key="1">
    <source>
        <dbReference type="EMBL" id="OAG20484.1"/>
    </source>
</evidence>
<dbReference type="EMBL" id="KV441478">
    <property type="protein sequence ID" value="OAG20484.1"/>
    <property type="molecule type" value="Genomic_DNA"/>
</dbReference>
<dbReference type="AlphaFoldDB" id="A0A177DKK4"/>
<keyword evidence="2" id="KW-1185">Reference proteome</keyword>
<evidence type="ECO:0000313" key="2">
    <source>
        <dbReference type="Proteomes" id="UP000077248"/>
    </source>
</evidence>
<dbReference type="GeneID" id="29113983"/>
<proteinExistence type="predicted"/>
<sequence>MASSTPAPQRQILLIGLGELGHTLHTQILILLATHITLGLRSPSEHTYLASPTTSLLEFNVTPPSATLIPSLVGSISSSPQLAMASPKRGCPSSLAMSSPPAKYAKRRTRAGFGSFLGSGTMTLT</sequence>
<dbReference type="KEGG" id="aalt:CC77DRAFT_1061076"/>
<organism evidence="1 2">
    <name type="scientific">Alternaria alternata</name>
    <name type="common">Alternaria rot fungus</name>
    <name type="synonym">Torula alternata</name>
    <dbReference type="NCBI Taxonomy" id="5599"/>
    <lineage>
        <taxon>Eukaryota</taxon>
        <taxon>Fungi</taxon>
        <taxon>Dikarya</taxon>
        <taxon>Ascomycota</taxon>
        <taxon>Pezizomycotina</taxon>
        <taxon>Dothideomycetes</taxon>
        <taxon>Pleosporomycetidae</taxon>
        <taxon>Pleosporales</taxon>
        <taxon>Pleosporineae</taxon>
        <taxon>Pleosporaceae</taxon>
        <taxon>Alternaria</taxon>
        <taxon>Alternaria sect. Alternaria</taxon>
        <taxon>Alternaria alternata complex</taxon>
    </lineage>
</organism>
<dbReference type="Proteomes" id="UP000077248">
    <property type="component" value="Unassembled WGS sequence"/>
</dbReference>
<reference evidence="1 2" key="1">
    <citation type="submission" date="2016-05" db="EMBL/GenBank/DDBJ databases">
        <title>Comparative analysis of secretome profiles of manganese(II)-oxidizing ascomycete fungi.</title>
        <authorList>
            <consortium name="DOE Joint Genome Institute"/>
            <person name="Zeiner C.A."/>
            <person name="Purvine S.O."/>
            <person name="Zink E.M."/>
            <person name="Wu S."/>
            <person name="Pasa-Tolic L."/>
            <person name="Chaput D.L."/>
            <person name="Haridas S."/>
            <person name="Grigoriev I.V."/>
            <person name="Santelli C.M."/>
            <person name="Hansel C.M."/>
        </authorList>
    </citation>
    <scope>NUCLEOTIDE SEQUENCE [LARGE SCALE GENOMIC DNA]</scope>
    <source>
        <strain evidence="1 2">SRC1lrK2f</strain>
    </source>
</reference>
<dbReference type="RefSeq" id="XP_018385905.1">
    <property type="nucleotide sequence ID" value="XM_018528389.1"/>
</dbReference>
<name>A0A177DKK4_ALTAL</name>
<protein>
    <submittedName>
        <fullName evidence="1">Uncharacterized protein</fullName>
    </submittedName>
</protein>
<gene>
    <name evidence="1" type="ORF">CC77DRAFT_1061076</name>
</gene>
<dbReference type="VEuPathDB" id="FungiDB:CC77DRAFT_1061076"/>